<dbReference type="EMBL" id="QXED01000005">
    <property type="protein sequence ID" value="RIV21404.1"/>
    <property type="molecule type" value="Genomic_DNA"/>
</dbReference>
<dbReference type="SUPFAM" id="SSF49313">
    <property type="entry name" value="Cadherin-like"/>
    <property type="match status" value="1"/>
</dbReference>
<comment type="caution">
    <text evidence="2">The sequence shown here is derived from an EMBL/GenBank/DDBJ whole genome shotgun (WGS) entry which is preliminary data.</text>
</comment>
<dbReference type="GO" id="GO:0005509">
    <property type="term" value="F:calcium ion binding"/>
    <property type="evidence" value="ECO:0007669"/>
    <property type="project" value="InterPro"/>
</dbReference>
<accession>A0A418M6B0</accession>
<keyword evidence="3" id="KW-1185">Reference proteome</keyword>
<dbReference type="Proteomes" id="UP000283523">
    <property type="component" value="Unassembled WGS sequence"/>
</dbReference>
<feature type="domain" description="Dystroglycan-type cadherin-like" evidence="1">
    <location>
        <begin position="88"/>
        <end position="180"/>
    </location>
</feature>
<protein>
    <recommendedName>
        <fullName evidence="1">Dystroglycan-type cadherin-like domain-containing protein</fullName>
    </recommendedName>
</protein>
<dbReference type="Pfam" id="PF05345">
    <property type="entry name" value="He_PIG"/>
    <property type="match status" value="1"/>
</dbReference>
<dbReference type="InterPro" id="IPR006644">
    <property type="entry name" value="Cadg"/>
</dbReference>
<dbReference type="InterPro" id="IPR013783">
    <property type="entry name" value="Ig-like_fold"/>
</dbReference>
<dbReference type="AlphaFoldDB" id="A0A418M6B0"/>
<evidence type="ECO:0000313" key="2">
    <source>
        <dbReference type="EMBL" id="RIV21404.1"/>
    </source>
</evidence>
<sequence>MIANALPTVRLSGPVAVNKPAINFGVSFSGVYYPFRFDRDTLPNGRYIVTIEDGKVPNFVGWFDLTDANGGQAPIQEGPPPATNQAPTVQNQIPDQTGKVGISLSYQIPNNTFADSDGQIVQIGVNGIPLGLSWNEPVRVISGIPQMPGTFVVIVTAMDDKGATVEDRFNFVIAPDQTNPENPPPTSGYQNTFVDVPPDPDILDLRYSWSNINGELLAHITNAAPTPTPQPGERNMWWISGYDEPFYDNFPNDLYVPEDTWLNVYFGQGPRKEVYNQGYINKSNQTMYIGKANT</sequence>
<dbReference type="SMART" id="SM00736">
    <property type="entry name" value="CADG"/>
    <property type="match status" value="1"/>
</dbReference>
<proteinExistence type="predicted"/>
<dbReference type="InterPro" id="IPR015919">
    <property type="entry name" value="Cadherin-like_sf"/>
</dbReference>
<name>A0A418M6B0_9BACT</name>
<dbReference type="GO" id="GO:0016020">
    <property type="term" value="C:membrane"/>
    <property type="evidence" value="ECO:0007669"/>
    <property type="project" value="InterPro"/>
</dbReference>
<gene>
    <name evidence="2" type="ORF">DYU11_18535</name>
</gene>
<evidence type="ECO:0000259" key="1">
    <source>
        <dbReference type="SMART" id="SM00736"/>
    </source>
</evidence>
<dbReference type="Gene3D" id="2.60.40.10">
    <property type="entry name" value="Immunoglobulins"/>
    <property type="match status" value="1"/>
</dbReference>
<evidence type="ECO:0000313" key="3">
    <source>
        <dbReference type="Proteomes" id="UP000283523"/>
    </source>
</evidence>
<reference evidence="2 3" key="1">
    <citation type="submission" date="2018-08" db="EMBL/GenBank/DDBJ databases">
        <title>Fibrisoma montanum sp. nov., isolated from Danxia mountain soil.</title>
        <authorList>
            <person name="Huang Y."/>
        </authorList>
    </citation>
    <scope>NUCLEOTIDE SEQUENCE [LARGE SCALE GENOMIC DNA]</scope>
    <source>
        <strain evidence="2 3">HYT19</strain>
    </source>
</reference>
<organism evidence="2 3">
    <name type="scientific">Fibrisoma montanum</name>
    <dbReference type="NCBI Taxonomy" id="2305895"/>
    <lineage>
        <taxon>Bacteria</taxon>
        <taxon>Pseudomonadati</taxon>
        <taxon>Bacteroidota</taxon>
        <taxon>Cytophagia</taxon>
        <taxon>Cytophagales</taxon>
        <taxon>Spirosomataceae</taxon>
        <taxon>Fibrisoma</taxon>
    </lineage>
</organism>